<feature type="domain" description="NADH:quinone oxidoreductase/Mrp antiporter transmembrane" evidence="7">
    <location>
        <begin position="126"/>
        <end position="418"/>
    </location>
</feature>
<feature type="transmembrane region" description="Helical" evidence="5">
    <location>
        <begin position="368"/>
        <end position="392"/>
    </location>
</feature>
<reference evidence="8 9" key="1">
    <citation type="submission" date="2024-02" db="EMBL/GenBank/DDBJ databases">
        <title>New especies of Spiribacter isolated from saline water.</title>
        <authorList>
            <person name="Leon M.J."/>
            <person name="De La Haba R."/>
            <person name="Sanchez-Porro C."/>
            <person name="Ventosa A."/>
        </authorList>
    </citation>
    <scope>NUCLEOTIDE SEQUENCE [LARGE SCALE GENOMIC DNA]</scope>
    <source>
        <strain evidence="9">ag22IC6-390</strain>
    </source>
</reference>
<comment type="function">
    <text evidence="5">NDH-1 shuttles electrons from NADH, via FMN and iron-sulfur (Fe-S) centers, to quinones in the respiratory chain. The immediate electron acceptor for the enzyme in this species is believed to be ubiquinone. Couples the redox reaction to proton translocation (for every two electrons transferred, four hydrogen ions are translocated across the cytoplasmic membrane), and thus conserves the redox energy in a proton gradient.</text>
</comment>
<feature type="transmembrane region" description="Helical" evidence="5">
    <location>
        <begin position="273"/>
        <end position="292"/>
    </location>
</feature>
<keyword evidence="2 5" id="KW-0812">Transmembrane</keyword>
<keyword evidence="5" id="KW-1003">Cell membrane</keyword>
<dbReference type="RefSeq" id="WP_367958747.1">
    <property type="nucleotide sequence ID" value="NZ_JBAKFH010000002.1"/>
</dbReference>
<dbReference type="HAMAP" id="MF_00445">
    <property type="entry name" value="NDH1_NuoN_1"/>
    <property type="match status" value="1"/>
</dbReference>
<dbReference type="PRINTS" id="PR01434">
    <property type="entry name" value="NADHDHGNASE5"/>
</dbReference>
<feature type="transmembrane region" description="Helical" evidence="5">
    <location>
        <begin position="75"/>
        <end position="95"/>
    </location>
</feature>
<comment type="caution">
    <text evidence="8">The sequence shown here is derived from an EMBL/GenBank/DDBJ whole genome shotgun (WGS) entry which is preliminary data.</text>
</comment>
<feature type="transmembrane region" description="Helical" evidence="5">
    <location>
        <begin position="299"/>
        <end position="317"/>
    </location>
</feature>
<feature type="transmembrane region" description="Helical" evidence="5">
    <location>
        <begin position="107"/>
        <end position="124"/>
    </location>
</feature>
<keyword evidence="5" id="KW-1278">Translocase</keyword>
<feature type="transmembrane region" description="Helical" evidence="5">
    <location>
        <begin position="404"/>
        <end position="424"/>
    </location>
</feature>
<organism evidence="8 9">
    <name type="scientific">Spiribacter pallidus</name>
    <dbReference type="NCBI Taxonomy" id="1987936"/>
    <lineage>
        <taxon>Bacteria</taxon>
        <taxon>Pseudomonadati</taxon>
        <taxon>Pseudomonadota</taxon>
        <taxon>Gammaproteobacteria</taxon>
        <taxon>Chromatiales</taxon>
        <taxon>Ectothiorhodospiraceae</taxon>
        <taxon>Spiribacter</taxon>
    </lineage>
</organism>
<dbReference type="InterPro" id="IPR010096">
    <property type="entry name" value="NADH-Q_OxRdtase_suN/2"/>
</dbReference>
<keyword evidence="5" id="KW-0520">NAD</keyword>
<evidence type="ECO:0000256" key="6">
    <source>
        <dbReference type="RuleBase" id="RU000320"/>
    </source>
</evidence>
<dbReference type="Proteomes" id="UP001556709">
    <property type="component" value="Unassembled WGS sequence"/>
</dbReference>
<keyword evidence="5" id="KW-0813">Transport</keyword>
<evidence type="ECO:0000256" key="1">
    <source>
        <dbReference type="ARBA" id="ARBA00004127"/>
    </source>
</evidence>
<keyword evidence="4 5" id="KW-0472">Membrane</keyword>
<evidence type="ECO:0000313" key="9">
    <source>
        <dbReference type="Proteomes" id="UP001556709"/>
    </source>
</evidence>
<keyword evidence="3 5" id="KW-1133">Transmembrane helix</keyword>
<gene>
    <name evidence="5 8" type="primary">nuoN</name>
    <name evidence="8" type="ORF">V6X73_04750</name>
</gene>
<evidence type="ECO:0000259" key="7">
    <source>
        <dbReference type="Pfam" id="PF00361"/>
    </source>
</evidence>
<dbReference type="NCBIfam" id="NF004442">
    <property type="entry name" value="PRK05777.1-5"/>
    <property type="match status" value="1"/>
</dbReference>
<evidence type="ECO:0000256" key="5">
    <source>
        <dbReference type="HAMAP-Rule" id="MF_00445"/>
    </source>
</evidence>
<comment type="catalytic activity">
    <reaction evidence="5">
        <text>a quinone + NADH + 5 H(+)(in) = a quinol + NAD(+) + 4 H(+)(out)</text>
        <dbReference type="Rhea" id="RHEA:57888"/>
        <dbReference type="ChEBI" id="CHEBI:15378"/>
        <dbReference type="ChEBI" id="CHEBI:24646"/>
        <dbReference type="ChEBI" id="CHEBI:57540"/>
        <dbReference type="ChEBI" id="CHEBI:57945"/>
        <dbReference type="ChEBI" id="CHEBI:132124"/>
    </reaction>
</comment>
<name>A0ABV3TD41_9GAMM</name>
<evidence type="ECO:0000256" key="4">
    <source>
        <dbReference type="ARBA" id="ARBA00023136"/>
    </source>
</evidence>
<keyword evidence="9" id="KW-1185">Reference proteome</keyword>
<feature type="transmembrane region" description="Helical" evidence="5">
    <location>
        <begin position="323"/>
        <end position="347"/>
    </location>
</feature>
<dbReference type="EMBL" id="JBAKFM010000002">
    <property type="protein sequence ID" value="MEX0469030.1"/>
    <property type="molecule type" value="Genomic_DNA"/>
</dbReference>
<feature type="transmembrane region" description="Helical" evidence="5">
    <location>
        <begin position="37"/>
        <end position="55"/>
    </location>
</feature>
<comment type="subcellular location">
    <subcellularLocation>
        <location evidence="5">Cell membrane</location>
        <topology evidence="5">Multi-pass membrane protein</topology>
    </subcellularLocation>
    <subcellularLocation>
        <location evidence="1">Endomembrane system</location>
        <topology evidence="1">Multi-pass membrane protein</topology>
    </subcellularLocation>
    <subcellularLocation>
        <location evidence="6">Membrane</location>
        <topology evidence="6">Multi-pass membrane protein</topology>
    </subcellularLocation>
</comment>
<keyword evidence="5" id="KW-0830">Ubiquinone</keyword>
<dbReference type="InterPro" id="IPR001750">
    <property type="entry name" value="ND/Mrp_TM"/>
</dbReference>
<feature type="transmembrane region" description="Helical" evidence="5">
    <location>
        <begin position="161"/>
        <end position="181"/>
    </location>
</feature>
<feature type="transmembrane region" description="Helical" evidence="5">
    <location>
        <begin position="193"/>
        <end position="218"/>
    </location>
</feature>
<evidence type="ECO:0000313" key="8">
    <source>
        <dbReference type="EMBL" id="MEX0469030.1"/>
    </source>
</evidence>
<comment type="similarity">
    <text evidence="5">Belongs to the complex I subunit 2 family.</text>
</comment>
<evidence type="ECO:0000256" key="3">
    <source>
        <dbReference type="ARBA" id="ARBA00022989"/>
    </source>
</evidence>
<accession>A0ABV3TD41</accession>
<dbReference type="EC" id="7.1.1.-" evidence="5"/>
<feature type="transmembrane region" description="Helical" evidence="5">
    <location>
        <begin position="6"/>
        <end position="30"/>
    </location>
</feature>
<dbReference type="Pfam" id="PF00361">
    <property type="entry name" value="Proton_antipo_M"/>
    <property type="match status" value="1"/>
</dbReference>
<dbReference type="PANTHER" id="PTHR22773">
    <property type="entry name" value="NADH DEHYDROGENASE"/>
    <property type="match status" value="1"/>
</dbReference>
<proteinExistence type="inferred from homology"/>
<sequence>MPFEMPQFALAAPEIWLGVMLCVVLIADLFDRGGESLLAFYLTQATLVGAMALAIHTHWGGDAVITFNGMYISDSLAAVLKVAIAGLTVITLGYGRDYLRDRDLLKGEIYLLVLTATLGMFVMASASSLLVLYMGLELLSLSLYAMVAFDRDSRIGAEAAMKYFILGALSSGMLLYGMSMIYGAAGSLLINDIAAAALAGDNLLLAFGMTFALVGIAFKFGAAPFHMWVPDVYQGAPTAVTAFLGTAPKVAALALFLRLMADGLGDLHAQWQIMGIILAAGSLVVGNLFALVQTSFKRMLAYSTVSHIGFLFLGLVAGSDEGYAAALFYAISYGIMAAGAFGMIMLLSRRGFEADMIDDLSGLNDRHGGYALVMLLLMFSMTGIPGTVGFYAKWLVLSALVEAGLIWLAVLAVVFAVIGAFYYLRVLKAVYFDRVDSPQPVEATSGQQVLMWANGGAVLLLGLFPDTLIATCRAVFGLG</sequence>
<evidence type="ECO:0000256" key="2">
    <source>
        <dbReference type="ARBA" id="ARBA00022692"/>
    </source>
</evidence>
<comment type="subunit">
    <text evidence="5">NDH-1 is composed of 14 different subunits. Subunits NuoA, H, J, K, L, M, N constitute the membrane sector of the complex.</text>
</comment>
<keyword evidence="5" id="KW-0874">Quinone</keyword>
<dbReference type="NCBIfam" id="TIGR01770">
    <property type="entry name" value="NDH_I_N"/>
    <property type="match status" value="1"/>
</dbReference>
<protein>
    <recommendedName>
        <fullName evidence="5">NADH-quinone oxidoreductase subunit N</fullName>
        <ecNumber evidence="5">7.1.1.-</ecNumber>
    </recommendedName>
    <alternativeName>
        <fullName evidence="5">NADH dehydrogenase I subunit N</fullName>
    </alternativeName>
    <alternativeName>
        <fullName evidence="5">NDH-1 subunit N</fullName>
    </alternativeName>
</protein>